<evidence type="ECO:0000256" key="1">
    <source>
        <dbReference type="SAM" id="MobiDB-lite"/>
    </source>
</evidence>
<dbReference type="OrthoDB" id="2555569at2759"/>
<evidence type="ECO:0000313" key="3">
    <source>
        <dbReference type="EMBL" id="PWN42327.1"/>
    </source>
</evidence>
<dbReference type="EMBL" id="KZ819381">
    <property type="protein sequence ID" value="PWN42327.1"/>
    <property type="molecule type" value="Genomic_DNA"/>
</dbReference>
<evidence type="ECO:0000313" key="4">
    <source>
        <dbReference type="Proteomes" id="UP000245783"/>
    </source>
</evidence>
<evidence type="ECO:0000256" key="2">
    <source>
        <dbReference type="SAM" id="Phobius"/>
    </source>
</evidence>
<keyword evidence="2" id="KW-0472">Membrane</keyword>
<feature type="region of interest" description="Disordered" evidence="1">
    <location>
        <begin position="857"/>
        <end position="908"/>
    </location>
</feature>
<feature type="region of interest" description="Disordered" evidence="1">
    <location>
        <begin position="506"/>
        <end position="526"/>
    </location>
</feature>
<reference evidence="3 4" key="1">
    <citation type="journal article" date="2018" name="Mol. Biol. Evol.">
        <title>Broad Genomic Sampling Reveals a Smut Pathogenic Ancestry of the Fungal Clade Ustilaginomycotina.</title>
        <authorList>
            <person name="Kijpornyongpan T."/>
            <person name="Mondo S.J."/>
            <person name="Barry K."/>
            <person name="Sandor L."/>
            <person name="Lee J."/>
            <person name="Lipzen A."/>
            <person name="Pangilinan J."/>
            <person name="LaButti K."/>
            <person name="Hainaut M."/>
            <person name="Henrissat B."/>
            <person name="Grigoriev I.V."/>
            <person name="Spatafora J.W."/>
            <person name="Aime M.C."/>
        </authorList>
    </citation>
    <scope>NUCLEOTIDE SEQUENCE [LARGE SCALE GENOMIC DNA]</scope>
    <source>
        <strain evidence="3 4">MCA 4658</strain>
    </source>
</reference>
<keyword evidence="2" id="KW-1133">Transmembrane helix</keyword>
<feature type="region of interest" description="Disordered" evidence="1">
    <location>
        <begin position="683"/>
        <end position="702"/>
    </location>
</feature>
<dbReference type="Proteomes" id="UP000245783">
    <property type="component" value="Unassembled WGS sequence"/>
</dbReference>
<feature type="transmembrane region" description="Helical" evidence="2">
    <location>
        <begin position="56"/>
        <end position="78"/>
    </location>
</feature>
<organism evidence="3 4">
    <name type="scientific">Ceraceosorus guamensis</name>
    <dbReference type="NCBI Taxonomy" id="1522189"/>
    <lineage>
        <taxon>Eukaryota</taxon>
        <taxon>Fungi</taxon>
        <taxon>Dikarya</taxon>
        <taxon>Basidiomycota</taxon>
        <taxon>Ustilaginomycotina</taxon>
        <taxon>Exobasidiomycetes</taxon>
        <taxon>Ceraceosorales</taxon>
        <taxon>Ceraceosoraceae</taxon>
        <taxon>Ceraceosorus</taxon>
    </lineage>
</organism>
<dbReference type="InParanoid" id="A0A316VXF4"/>
<keyword evidence="2" id="KW-0812">Transmembrane</keyword>
<dbReference type="RefSeq" id="XP_025369487.1">
    <property type="nucleotide sequence ID" value="XM_025510331.1"/>
</dbReference>
<gene>
    <name evidence="3" type="ORF">IE81DRAFT_138662</name>
</gene>
<accession>A0A316VXF4</accession>
<feature type="region of interest" description="Disordered" evidence="1">
    <location>
        <begin position="288"/>
        <end position="340"/>
    </location>
</feature>
<feature type="transmembrane region" description="Helical" evidence="2">
    <location>
        <begin position="350"/>
        <end position="374"/>
    </location>
</feature>
<dbReference type="AlphaFoldDB" id="A0A316VXF4"/>
<sequence length="908" mass="96538">MQATQARLDRTFAQGQCPDGGRPAQSAAGMEAKVVHETSTIGALSSRLHHRSFTSWLLSTFFFSLSSSLLPLCCILGLRLAHSCNPFRRTACVALATRDSLRSQALAMEAGTPPTSTPPRSACFSPTISQTGSPFAKNHRRKRHGEKLVGNKRSMIKSLVAAGIVATEVVSAAPFVSSVLSTSLKPVARFYDTHAAQQPAVASVQARAAADDVTLDDSPPLLRRLAAEISSSAAQAEVFEAVSFPTERVWPRQVLDSATGANHGGRIGINAQDGQSFAPAATAPPSALSAAVSAQPSTLSSQPTSSKAPSSSMSSSPTSSKESPTASPSASNDQDPKGPFAFLQGPHKGLFILAIVGAGVVALLLLMLIARTLVHCKQRYDEKRGIVPKPLYVGDQRTANLGSRKSLRRALSSMTGRSTGGLVLISVGNEVIAVDPRVAAEYESERAAHWANLHAEKAATDDDGAAVNMQSLLNDDRGHGNASAVTQASFDARNALSRAQAKVQRMASVARGNRPKAASRSPSISSWRQGIVQDGEVQWKEVDDEKYLPMPAQPLHRAPSMGQRLTTGFKALSSRLSMSSRPAPDLDNKTFLPPRKLLSRDSLRVRPLPDLPSSVLGPDGIAVPTLTKGSGSWAIAPSVKDEANDHLVEFGSATRSPRDQGARTPKLSAKPANAARAFSRVKASRKSNLPLVPQESLSHERVELSDAPVTLPAKTPPAAKGEEWSNVPLDATASPSMYAGSVWQSPRLDFAQIRQQHLTIDMPATSAVRSPPAYPRVVSNPATEERTRAIRRGASEARRQSTAGGTYRHTRSGDPILHPDKPMKRSKTMRFSAAEPNRLRCTPSDLEEAIIEPSTLIESSTQRAKAATTKGGPTTPGLRRMTSSTGAASPRVLQARSKAHSKGLSVDI</sequence>
<proteinExistence type="predicted"/>
<keyword evidence="4" id="KW-1185">Reference proteome</keyword>
<name>A0A316VXF4_9BASI</name>
<feature type="compositionally biased region" description="Low complexity" evidence="1">
    <location>
        <begin position="288"/>
        <end position="331"/>
    </location>
</feature>
<feature type="compositionally biased region" description="Low complexity" evidence="1">
    <location>
        <begin position="864"/>
        <end position="877"/>
    </location>
</feature>
<protein>
    <submittedName>
        <fullName evidence="3">Uncharacterized protein</fullName>
    </submittedName>
</protein>
<feature type="region of interest" description="Disordered" evidence="1">
    <location>
        <begin position="650"/>
        <end position="673"/>
    </location>
</feature>
<dbReference type="GeneID" id="37032201"/>
<dbReference type="STRING" id="1522189.A0A316VXF4"/>
<feature type="region of interest" description="Disordered" evidence="1">
    <location>
        <begin position="792"/>
        <end position="829"/>
    </location>
</feature>